<dbReference type="Proteomes" id="UP000001568">
    <property type="component" value="Chromosome 20"/>
</dbReference>
<dbReference type="OrthoDB" id="1716611at2759"/>
<feature type="non-terminal residue" evidence="2">
    <location>
        <position position="1"/>
    </location>
</feature>
<dbReference type="OMA" id="AYSCYKV"/>
<sequence>FLASTFAYSCYKVFRKATSGRMRRKRTVNKNVEVVERLKNFFPNERSSVNKGVVRGLALKTGYSSAEIFRKYLRYKLTEEAFTLDFVADVLALKGACGLDSEEMKEILLETGERMFKKYGTLMTNLAGLTQSGMERKIDGAGKFAKLMYLADLDEFIDKAHGAEVQLKLKETFGATDDDYNKLRITALGSDEVDVSSLNSMI</sequence>
<organism evidence="2 3">
    <name type="scientific">Ostreococcus lucimarinus (strain CCE9901)</name>
    <dbReference type="NCBI Taxonomy" id="436017"/>
    <lineage>
        <taxon>Eukaryota</taxon>
        <taxon>Viridiplantae</taxon>
        <taxon>Chlorophyta</taxon>
        <taxon>Mamiellophyceae</taxon>
        <taxon>Mamiellales</taxon>
        <taxon>Bathycoccaceae</taxon>
        <taxon>Ostreococcus</taxon>
    </lineage>
</organism>
<dbReference type="AlphaFoldDB" id="A4SBH3"/>
<reference evidence="2 3" key="1">
    <citation type="journal article" date="2007" name="Proc. Natl. Acad. Sci. U.S.A.">
        <title>The tiny eukaryote Ostreococcus provides genomic insights into the paradox of plankton speciation.</title>
        <authorList>
            <person name="Palenik B."/>
            <person name="Grimwood J."/>
            <person name="Aerts A."/>
            <person name="Rouze P."/>
            <person name="Salamov A."/>
            <person name="Putnam N."/>
            <person name="Dupont C."/>
            <person name="Jorgensen R."/>
            <person name="Derelle E."/>
            <person name="Rombauts S."/>
            <person name="Zhou K."/>
            <person name="Otillar R."/>
            <person name="Merchant S.S."/>
            <person name="Podell S."/>
            <person name="Gaasterland T."/>
            <person name="Napoli C."/>
            <person name="Gendler K."/>
            <person name="Manuell A."/>
            <person name="Tai V."/>
            <person name="Vallon O."/>
            <person name="Piganeau G."/>
            <person name="Jancek S."/>
            <person name="Heijde M."/>
            <person name="Jabbari K."/>
            <person name="Bowler C."/>
            <person name="Lohr M."/>
            <person name="Robbens S."/>
            <person name="Werner G."/>
            <person name="Dubchak I."/>
            <person name="Pazour G.J."/>
            <person name="Ren Q."/>
            <person name="Paulsen I."/>
            <person name="Delwiche C."/>
            <person name="Schmutz J."/>
            <person name="Rokhsar D."/>
            <person name="Van de Peer Y."/>
            <person name="Moreau H."/>
            <person name="Grigoriev I.V."/>
        </authorList>
    </citation>
    <scope>NUCLEOTIDE SEQUENCE [LARGE SCALE GENOMIC DNA]</scope>
    <source>
        <strain evidence="2 3">CCE9901</strain>
    </source>
</reference>
<evidence type="ECO:0000259" key="1">
    <source>
        <dbReference type="Pfam" id="PF22915"/>
    </source>
</evidence>
<protein>
    <recommendedName>
        <fullName evidence="1">Armadillo-like repeats domain-containing protein</fullName>
    </recommendedName>
</protein>
<evidence type="ECO:0000313" key="2">
    <source>
        <dbReference type="EMBL" id="ABP01092.1"/>
    </source>
</evidence>
<dbReference type="PANTHER" id="PTHR36793:SF1">
    <property type="entry name" value="RIBOSOMAL RNA SMALL SUBUNIT METHYLTRANSFERASE J"/>
    <property type="match status" value="1"/>
</dbReference>
<keyword evidence="3" id="KW-1185">Reference proteome</keyword>
<dbReference type="HOGENOM" id="CLU_1357751_0_0_1"/>
<dbReference type="GO" id="GO:0009941">
    <property type="term" value="C:chloroplast envelope"/>
    <property type="evidence" value="ECO:0007669"/>
    <property type="project" value="TreeGrafter"/>
</dbReference>
<dbReference type="GeneID" id="5006832"/>
<dbReference type="KEGG" id="olu:OSTLU_5359"/>
<dbReference type="STRING" id="436017.A4SBH3"/>
<feature type="non-terminal residue" evidence="2">
    <location>
        <position position="202"/>
    </location>
</feature>
<name>A4SBH3_OSTLU</name>
<dbReference type="Pfam" id="PF22915">
    <property type="entry name" value="ARMH5"/>
    <property type="match status" value="1"/>
</dbReference>
<dbReference type="Gramene" id="ABP01092">
    <property type="protein sequence ID" value="ABP01092"/>
    <property type="gene ID" value="OSTLU_5359"/>
</dbReference>
<dbReference type="RefSeq" id="XP_001422775.1">
    <property type="nucleotide sequence ID" value="XM_001422738.1"/>
</dbReference>
<feature type="domain" description="Armadillo-like repeats" evidence="1">
    <location>
        <begin position="61"/>
        <end position="152"/>
    </location>
</feature>
<dbReference type="EMBL" id="CP000600">
    <property type="protein sequence ID" value="ABP01092.1"/>
    <property type="molecule type" value="Genomic_DNA"/>
</dbReference>
<dbReference type="eggNOG" id="KOG0154">
    <property type="taxonomic scope" value="Eukaryota"/>
</dbReference>
<dbReference type="PANTHER" id="PTHR36793">
    <property type="entry name" value="RIBOSOMAL RNA SMALL SUBUNIT METHYLTRANSFERASE J"/>
    <property type="match status" value="1"/>
</dbReference>
<evidence type="ECO:0000313" key="3">
    <source>
        <dbReference type="Proteomes" id="UP000001568"/>
    </source>
</evidence>
<dbReference type="InterPro" id="IPR055241">
    <property type="entry name" value="Armadillo_rpt_dom"/>
</dbReference>
<dbReference type="GO" id="GO:0009535">
    <property type="term" value="C:chloroplast thylakoid membrane"/>
    <property type="evidence" value="ECO:0007669"/>
    <property type="project" value="TreeGrafter"/>
</dbReference>
<gene>
    <name evidence="2" type="ORF">OSTLU_5359</name>
</gene>
<accession>A4SBH3</accession>
<proteinExistence type="predicted"/>